<dbReference type="InterPro" id="IPR005788">
    <property type="entry name" value="PDI_thioredoxin-like_dom"/>
</dbReference>
<dbReference type="EC" id="5.3.4.1" evidence="4 13"/>
<evidence type="ECO:0000256" key="5">
    <source>
        <dbReference type="ARBA" id="ARBA00022729"/>
    </source>
</evidence>
<evidence type="ECO:0000256" key="8">
    <source>
        <dbReference type="ARBA" id="ARBA00023157"/>
    </source>
</evidence>
<dbReference type="NCBIfam" id="TIGR01130">
    <property type="entry name" value="ER_PDI_fam"/>
    <property type="match status" value="1"/>
</dbReference>
<feature type="domain" description="Thioredoxin" evidence="14">
    <location>
        <begin position="3"/>
        <end position="130"/>
    </location>
</feature>
<dbReference type="InterPro" id="IPR036249">
    <property type="entry name" value="Thioredoxin-like_sf"/>
</dbReference>
<keyword evidence="7" id="KW-0256">Endoplasmic reticulum</keyword>
<dbReference type="PROSITE" id="PS51352">
    <property type="entry name" value="THIOREDOXIN_2"/>
    <property type="match status" value="2"/>
</dbReference>
<evidence type="ECO:0000256" key="9">
    <source>
        <dbReference type="ARBA" id="ARBA00023235"/>
    </source>
</evidence>
<evidence type="ECO:0000256" key="13">
    <source>
        <dbReference type="RuleBase" id="RU361130"/>
    </source>
</evidence>
<dbReference type="CDD" id="cd02961">
    <property type="entry name" value="PDI_a_family"/>
    <property type="match status" value="1"/>
</dbReference>
<dbReference type="PROSITE" id="PS00194">
    <property type="entry name" value="THIOREDOXIN_1"/>
    <property type="match status" value="2"/>
</dbReference>
<feature type="chain" id="PRO_5041776337" description="Protein disulfide-isomerase" evidence="13">
    <location>
        <begin position="21"/>
        <end position="486"/>
    </location>
</feature>
<evidence type="ECO:0000256" key="7">
    <source>
        <dbReference type="ARBA" id="ARBA00022824"/>
    </source>
</evidence>
<dbReference type="InterPro" id="IPR013766">
    <property type="entry name" value="Thioredoxin_domain"/>
</dbReference>
<feature type="disulfide bond" description="Redox-active" evidence="11">
    <location>
        <begin position="393"/>
        <end position="396"/>
    </location>
</feature>
<evidence type="ECO:0000256" key="3">
    <source>
        <dbReference type="ARBA" id="ARBA00006347"/>
    </source>
</evidence>
<dbReference type="CDD" id="cd02982">
    <property type="entry name" value="PDI_b'_family"/>
    <property type="match status" value="1"/>
</dbReference>
<evidence type="ECO:0000256" key="6">
    <source>
        <dbReference type="ARBA" id="ARBA00022737"/>
    </source>
</evidence>
<dbReference type="PANTHER" id="PTHR18929">
    <property type="entry name" value="PROTEIN DISULFIDE ISOMERASE"/>
    <property type="match status" value="1"/>
</dbReference>
<dbReference type="GO" id="GO:0005788">
    <property type="term" value="C:endoplasmic reticulum lumen"/>
    <property type="evidence" value="ECO:0007669"/>
    <property type="project" value="UniProtKB-SubCell"/>
</dbReference>
<comment type="caution">
    <text evidence="15">The sequence shown here is derived from an EMBL/GenBank/DDBJ whole genome shotgun (WGS) entry which is preliminary data.</text>
</comment>
<organism evidence="15 16">
    <name type="scientific">Cymbomonas tetramitiformis</name>
    <dbReference type="NCBI Taxonomy" id="36881"/>
    <lineage>
        <taxon>Eukaryota</taxon>
        <taxon>Viridiplantae</taxon>
        <taxon>Chlorophyta</taxon>
        <taxon>Pyramimonadophyceae</taxon>
        <taxon>Pyramimonadales</taxon>
        <taxon>Pyramimonadaceae</taxon>
        <taxon>Cymbomonas</taxon>
    </lineage>
</organism>
<dbReference type="SUPFAM" id="SSF52833">
    <property type="entry name" value="Thioredoxin-like"/>
    <property type="match status" value="4"/>
</dbReference>
<dbReference type="InterPro" id="IPR005792">
    <property type="entry name" value="Prot_disulphide_isomerase"/>
</dbReference>
<dbReference type="EMBL" id="LGRX02033173">
    <property type="protein sequence ID" value="KAK3242425.1"/>
    <property type="molecule type" value="Genomic_DNA"/>
</dbReference>
<evidence type="ECO:0000256" key="12">
    <source>
        <dbReference type="RuleBase" id="RU004208"/>
    </source>
</evidence>
<dbReference type="GO" id="GO:0003756">
    <property type="term" value="F:protein disulfide isomerase activity"/>
    <property type="evidence" value="ECO:0007669"/>
    <property type="project" value="UniProtKB-EC"/>
</dbReference>
<evidence type="ECO:0000256" key="10">
    <source>
        <dbReference type="ARBA" id="ARBA00023284"/>
    </source>
</evidence>
<keyword evidence="5 13" id="KW-0732">Signal</keyword>
<dbReference type="NCBIfam" id="TIGR01126">
    <property type="entry name" value="pdi_dom"/>
    <property type="match status" value="1"/>
</dbReference>
<evidence type="ECO:0000313" key="16">
    <source>
        <dbReference type="Proteomes" id="UP001190700"/>
    </source>
</evidence>
<dbReference type="CDD" id="cd02981">
    <property type="entry name" value="PDI_b_family"/>
    <property type="match status" value="1"/>
</dbReference>
<keyword evidence="10 11" id="KW-0676">Redox-active center</keyword>
<comment type="catalytic activity">
    <reaction evidence="1 13">
        <text>Catalyzes the rearrangement of -S-S- bonds in proteins.</text>
        <dbReference type="EC" id="5.3.4.1"/>
    </reaction>
</comment>
<dbReference type="AlphaFoldDB" id="A0AAE0EXA7"/>
<evidence type="ECO:0000256" key="4">
    <source>
        <dbReference type="ARBA" id="ARBA00012723"/>
    </source>
</evidence>
<evidence type="ECO:0000256" key="2">
    <source>
        <dbReference type="ARBA" id="ARBA00004319"/>
    </source>
</evidence>
<dbReference type="InterPro" id="IPR017937">
    <property type="entry name" value="Thioredoxin_CS"/>
</dbReference>
<accession>A0AAE0EXA7</accession>
<comment type="similarity">
    <text evidence="3 12">Belongs to the protein disulfide isomerase family.</text>
</comment>
<dbReference type="GO" id="GO:0006457">
    <property type="term" value="P:protein folding"/>
    <property type="evidence" value="ECO:0007669"/>
    <property type="project" value="TreeGrafter"/>
</dbReference>
<evidence type="ECO:0000256" key="11">
    <source>
        <dbReference type="PIRSR" id="PIRSR605792-51"/>
    </source>
</evidence>
<dbReference type="FunFam" id="3.40.30.10:FF:000107">
    <property type="entry name" value="Protein disulfide-isomerase 5-2"/>
    <property type="match status" value="1"/>
</dbReference>
<dbReference type="Gene3D" id="3.40.30.10">
    <property type="entry name" value="Glutaredoxin"/>
    <property type="match status" value="4"/>
</dbReference>
<evidence type="ECO:0000256" key="1">
    <source>
        <dbReference type="ARBA" id="ARBA00001182"/>
    </source>
</evidence>
<sequence length="486" mass="53784">MVFRILTAACLLSVAYVIMAEDVLTLTEANFDSTVEANEFVVVEFYAPWCGHCKKLAPEYEKAAGVLKSLTPPIVLAKVDATEEKELATRFKVKGYPSLQIFRGKDEQPIDYSGPRDSEGIIKYLKKRAGPASQTFTSAEELNALLDSAEVAIVALLGSDGDADELAVTYATIAAKLRDELSFAQTVDKALLNNEHEAPTVIVYRKFDSPKVVYEGDFSVASLEAFIVKHSLPQVTELDQKPENREKLRKLFGSPVPKVMMFADYNKEGIEQLKVALAEAAAHYSGTLVFVQGDSINNEGAMKFFGLTTETLPVVVIHDTESDMKYSLTDADPDKIHEWLKAFTAGEVDSTTISEEIPEANEGPVKVVVGNSFDKEIMQAKENVMIEFYAPWCGHCKKLAPVYETLAEDFKDNSEITFAKQDATANDVPPPHNKRFVVKGFPTIYFKTKDDQITLYTGGRTYPELREYVELKLLTMKDADSATGTA</sequence>
<comment type="subcellular location">
    <subcellularLocation>
        <location evidence="2">Endoplasmic reticulum lumen</location>
    </subcellularLocation>
</comment>
<evidence type="ECO:0000259" key="14">
    <source>
        <dbReference type="PROSITE" id="PS51352"/>
    </source>
</evidence>
<dbReference type="Pfam" id="PF00085">
    <property type="entry name" value="Thioredoxin"/>
    <property type="match status" value="2"/>
</dbReference>
<dbReference type="Proteomes" id="UP001190700">
    <property type="component" value="Unassembled WGS sequence"/>
</dbReference>
<dbReference type="Pfam" id="PF13848">
    <property type="entry name" value="Thioredoxin_6"/>
    <property type="match status" value="1"/>
</dbReference>
<keyword evidence="8 11" id="KW-1015">Disulfide bond</keyword>
<reference evidence="15 16" key="1">
    <citation type="journal article" date="2015" name="Genome Biol. Evol.">
        <title>Comparative Genomics of a Bacterivorous Green Alga Reveals Evolutionary Causalities and Consequences of Phago-Mixotrophic Mode of Nutrition.</title>
        <authorList>
            <person name="Burns J.A."/>
            <person name="Paasch A."/>
            <person name="Narechania A."/>
            <person name="Kim E."/>
        </authorList>
    </citation>
    <scope>NUCLEOTIDE SEQUENCE [LARGE SCALE GENOMIC DNA]</scope>
    <source>
        <strain evidence="15 16">PLY_AMNH</strain>
    </source>
</reference>
<keyword evidence="16" id="KW-1185">Reference proteome</keyword>
<feature type="domain" description="Thioredoxin" evidence="14">
    <location>
        <begin position="339"/>
        <end position="474"/>
    </location>
</feature>
<keyword evidence="9 13" id="KW-0413">Isomerase</keyword>
<dbReference type="PRINTS" id="PR00421">
    <property type="entry name" value="THIOREDOXIN"/>
</dbReference>
<keyword evidence="6" id="KW-0677">Repeat</keyword>
<feature type="signal peptide" evidence="13">
    <location>
        <begin position="1"/>
        <end position="20"/>
    </location>
</feature>
<dbReference type="CDD" id="cd02995">
    <property type="entry name" value="PDI_a_PDI_a'_C"/>
    <property type="match status" value="1"/>
</dbReference>
<dbReference type="GO" id="GO:0034976">
    <property type="term" value="P:response to endoplasmic reticulum stress"/>
    <property type="evidence" value="ECO:0007669"/>
    <property type="project" value="TreeGrafter"/>
</dbReference>
<dbReference type="PANTHER" id="PTHR18929:SF132">
    <property type="entry name" value="PROTEIN DISULFIDE-ISOMERASE A3"/>
    <property type="match status" value="1"/>
</dbReference>
<protein>
    <recommendedName>
        <fullName evidence="4 13">Protein disulfide-isomerase</fullName>
        <ecNumber evidence="4 13">5.3.4.1</ecNumber>
    </recommendedName>
</protein>
<feature type="disulfide bond" description="Redox-active" evidence="11">
    <location>
        <begin position="50"/>
        <end position="53"/>
    </location>
</feature>
<name>A0AAE0EXA7_9CHLO</name>
<evidence type="ECO:0000313" key="15">
    <source>
        <dbReference type="EMBL" id="KAK3242425.1"/>
    </source>
</evidence>
<proteinExistence type="inferred from homology"/>
<gene>
    <name evidence="15" type="ORF">CYMTET_47883</name>
</gene>